<dbReference type="GO" id="GO:0005634">
    <property type="term" value="C:nucleus"/>
    <property type="evidence" value="ECO:0007669"/>
    <property type="project" value="UniProtKB-SubCell"/>
</dbReference>
<evidence type="ECO:0000256" key="1">
    <source>
        <dbReference type="ARBA" id="ARBA00001663"/>
    </source>
</evidence>
<evidence type="ECO:0000256" key="10">
    <source>
        <dbReference type="ARBA" id="ARBA00022839"/>
    </source>
</evidence>
<keyword evidence="7" id="KW-0540">Nuclease</keyword>
<keyword evidence="12" id="KW-0805">Transcription regulation</keyword>
<keyword evidence="13" id="KW-0804">Transcription</keyword>
<evidence type="ECO:0000256" key="5">
    <source>
        <dbReference type="ARBA" id="ARBA00012161"/>
    </source>
</evidence>
<evidence type="ECO:0000256" key="8">
    <source>
        <dbReference type="ARBA" id="ARBA00022723"/>
    </source>
</evidence>
<dbReference type="SUPFAM" id="SSF53098">
    <property type="entry name" value="Ribonuclease H-like"/>
    <property type="match status" value="1"/>
</dbReference>
<dbReference type="InterPro" id="IPR039637">
    <property type="entry name" value="CNOT7/CNOT8/Pop2"/>
</dbReference>
<comment type="subcellular location">
    <subcellularLocation>
        <location evidence="3">Cytoplasm</location>
    </subcellularLocation>
    <subcellularLocation>
        <location evidence="2">Nucleus</location>
    </subcellularLocation>
</comment>
<dbReference type="GO" id="GO:0030014">
    <property type="term" value="C:CCR4-NOT complex"/>
    <property type="evidence" value="ECO:0007669"/>
    <property type="project" value="InterPro"/>
</dbReference>
<evidence type="ECO:0000256" key="9">
    <source>
        <dbReference type="ARBA" id="ARBA00022801"/>
    </source>
</evidence>
<evidence type="ECO:0000313" key="16">
    <source>
        <dbReference type="Proteomes" id="UP000009168"/>
    </source>
</evidence>
<protein>
    <recommendedName>
        <fullName evidence="5">poly(A)-specific ribonuclease</fullName>
        <ecNumber evidence="5">3.1.13.4</ecNumber>
    </recommendedName>
</protein>
<dbReference type="Gene3D" id="3.30.420.10">
    <property type="entry name" value="Ribonuclease H-like superfamily/Ribonuclease H"/>
    <property type="match status" value="1"/>
</dbReference>
<evidence type="ECO:0000256" key="7">
    <source>
        <dbReference type="ARBA" id="ARBA00022722"/>
    </source>
</evidence>
<dbReference type="InParanoid" id="I7MHV9"/>
<evidence type="ECO:0000256" key="2">
    <source>
        <dbReference type="ARBA" id="ARBA00004123"/>
    </source>
</evidence>
<evidence type="ECO:0000256" key="14">
    <source>
        <dbReference type="ARBA" id="ARBA00023242"/>
    </source>
</evidence>
<dbReference type="OrthoDB" id="1164111at2759"/>
<keyword evidence="14" id="KW-0539">Nucleus</keyword>
<dbReference type="GO" id="GO:0005737">
    <property type="term" value="C:cytoplasm"/>
    <property type="evidence" value="ECO:0007669"/>
    <property type="project" value="UniProtKB-SubCell"/>
</dbReference>
<dbReference type="EMBL" id="GG662472">
    <property type="protein sequence ID" value="EAS03653.2"/>
    <property type="molecule type" value="Genomic_DNA"/>
</dbReference>
<dbReference type="InterPro" id="IPR036397">
    <property type="entry name" value="RNaseH_sf"/>
</dbReference>
<keyword evidence="8" id="KW-0479">Metal-binding</keyword>
<dbReference type="STRING" id="312017.I7MHV9"/>
<keyword evidence="6" id="KW-0963">Cytoplasm</keyword>
<evidence type="ECO:0000256" key="3">
    <source>
        <dbReference type="ARBA" id="ARBA00004496"/>
    </source>
</evidence>
<dbReference type="AlphaFoldDB" id="I7MHV9"/>
<dbReference type="GeneID" id="7832457"/>
<dbReference type="EC" id="3.1.13.4" evidence="5"/>
<organism evidence="15 16">
    <name type="scientific">Tetrahymena thermophila (strain SB210)</name>
    <dbReference type="NCBI Taxonomy" id="312017"/>
    <lineage>
        <taxon>Eukaryota</taxon>
        <taxon>Sar</taxon>
        <taxon>Alveolata</taxon>
        <taxon>Ciliophora</taxon>
        <taxon>Intramacronucleata</taxon>
        <taxon>Oligohymenophorea</taxon>
        <taxon>Hymenostomatida</taxon>
        <taxon>Tetrahymenina</taxon>
        <taxon>Tetrahymenidae</taxon>
        <taxon>Tetrahymena</taxon>
    </lineage>
</organism>
<reference evidence="16" key="1">
    <citation type="journal article" date="2006" name="PLoS Biol.">
        <title>Macronuclear genome sequence of the ciliate Tetrahymena thermophila, a model eukaryote.</title>
        <authorList>
            <person name="Eisen J.A."/>
            <person name="Coyne R.S."/>
            <person name="Wu M."/>
            <person name="Wu D."/>
            <person name="Thiagarajan M."/>
            <person name="Wortman J.R."/>
            <person name="Badger J.H."/>
            <person name="Ren Q."/>
            <person name="Amedeo P."/>
            <person name="Jones K.M."/>
            <person name="Tallon L.J."/>
            <person name="Delcher A.L."/>
            <person name="Salzberg S.L."/>
            <person name="Silva J.C."/>
            <person name="Haas B.J."/>
            <person name="Majoros W.H."/>
            <person name="Farzad M."/>
            <person name="Carlton J.M."/>
            <person name="Smith R.K. Jr."/>
            <person name="Garg J."/>
            <person name="Pearlman R.E."/>
            <person name="Karrer K.M."/>
            <person name="Sun L."/>
            <person name="Manning G."/>
            <person name="Elde N.C."/>
            <person name="Turkewitz A.P."/>
            <person name="Asai D.J."/>
            <person name="Wilkes D.E."/>
            <person name="Wang Y."/>
            <person name="Cai H."/>
            <person name="Collins K."/>
            <person name="Stewart B.A."/>
            <person name="Lee S.R."/>
            <person name="Wilamowska K."/>
            <person name="Weinberg Z."/>
            <person name="Ruzzo W.L."/>
            <person name="Wloga D."/>
            <person name="Gaertig J."/>
            <person name="Frankel J."/>
            <person name="Tsao C.-C."/>
            <person name="Gorovsky M.A."/>
            <person name="Keeling P.J."/>
            <person name="Waller R.F."/>
            <person name="Patron N.J."/>
            <person name="Cherry J.M."/>
            <person name="Stover N.A."/>
            <person name="Krieger C.J."/>
            <person name="del Toro C."/>
            <person name="Ryder H.F."/>
            <person name="Williamson S.C."/>
            <person name="Barbeau R.A."/>
            <person name="Hamilton E.P."/>
            <person name="Orias E."/>
        </authorList>
    </citation>
    <scope>NUCLEOTIDE SEQUENCE [LARGE SCALE GENOMIC DNA]</scope>
    <source>
        <strain evidence="16">SB210</strain>
    </source>
</reference>
<sequence length="384" mass="45219">MSQQGTRKKLKLKEVKTTQIIDVWQDNFEKELCEIIKLIEEYKIIALDTEFPGIQQLPYKVSHEKDFEFKLIRESVKNSKIIQIGISLANEDGEVPADRPFTWQFNFNFDEENDQIKQESLDLLKNAGIDFKELKKRGISREQFSDLVSESDIILNEELTWIVFHGGFDFAYLLQMLYGSPIPDSSSSFYNLLKSFFPNVYDVKYLIKDLQYMKDSGLNKVAQELKVDRIGPQHQAGSDSLLTLGVFFKLRDDVLQQKMKKSINVIYGIGEGFIVSKTKDYLQHYKLKYHQQYQDMDYTHQNFMNQQMPNMTDYFEQMFTNMNPFQQFSAHKIIQNLSNHQNNMQMGYYSPFFNIMQQQAELNMMQGHKNMDAIYKKKYSSAKM</sequence>
<name>I7MHV9_TETTS</name>
<comment type="similarity">
    <text evidence="4">Belongs to the CAF1 family.</text>
</comment>
<evidence type="ECO:0000256" key="13">
    <source>
        <dbReference type="ARBA" id="ARBA00023163"/>
    </source>
</evidence>
<accession>I7MHV9</accession>
<dbReference type="InterPro" id="IPR012337">
    <property type="entry name" value="RNaseH-like_sf"/>
</dbReference>
<evidence type="ECO:0000256" key="6">
    <source>
        <dbReference type="ARBA" id="ARBA00022490"/>
    </source>
</evidence>
<dbReference type="GO" id="GO:0046872">
    <property type="term" value="F:metal ion binding"/>
    <property type="evidence" value="ECO:0007669"/>
    <property type="project" value="UniProtKB-KW"/>
</dbReference>
<dbReference type="RefSeq" id="XP_001023898.2">
    <property type="nucleotide sequence ID" value="XM_001023898.3"/>
</dbReference>
<keyword evidence="9" id="KW-0378">Hydrolase</keyword>
<dbReference type="KEGG" id="tet:TTHERM_00473150"/>
<evidence type="ECO:0000313" key="15">
    <source>
        <dbReference type="EMBL" id="EAS03653.2"/>
    </source>
</evidence>
<dbReference type="GO" id="GO:0003723">
    <property type="term" value="F:RNA binding"/>
    <property type="evidence" value="ECO:0007669"/>
    <property type="project" value="UniProtKB-KW"/>
</dbReference>
<dbReference type="InterPro" id="IPR006941">
    <property type="entry name" value="RNase_CAF1"/>
</dbReference>
<dbReference type="Pfam" id="PF04857">
    <property type="entry name" value="CAF1"/>
    <property type="match status" value="2"/>
</dbReference>
<proteinExistence type="inferred from homology"/>
<evidence type="ECO:0000256" key="4">
    <source>
        <dbReference type="ARBA" id="ARBA00008372"/>
    </source>
</evidence>
<evidence type="ECO:0000256" key="12">
    <source>
        <dbReference type="ARBA" id="ARBA00023015"/>
    </source>
</evidence>
<keyword evidence="10" id="KW-0269">Exonuclease</keyword>
<gene>
    <name evidence="15" type="ORF">TTHERM_00473150</name>
</gene>
<comment type="catalytic activity">
    <reaction evidence="1">
        <text>Exonucleolytic cleavage of poly(A) to 5'-AMP.</text>
        <dbReference type="EC" id="3.1.13.4"/>
    </reaction>
</comment>
<dbReference type="eggNOG" id="KOG0304">
    <property type="taxonomic scope" value="Eukaryota"/>
</dbReference>
<dbReference type="Proteomes" id="UP000009168">
    <property type="component" value="Unassembled WGS sequence"/>
</dbReference>
<evidence type="ECO:0000256" key="11">
    <source>
        <dbReference type="ARBA" id="ARBA00022884"/>
    </source>
</evidence>
<dbReference type="PANTHER" id="PTHR10797">
    <property type="entry name" value="CCR4-NOT TRANSCRIPTION COMPLEX SUBUNIT"/>
    <property type="match status" value="1"/>
</dbReference>
<dbReference type="GO" id="GO:0004535">
    <property type="term" value="F:poly(A)-specific ribonuclease activity"/>
    <property type="evidence" value="ECO:0007669"/>
    <property type="project" value="UniProtKB-EC"/>
</dbReference>
<keyword evidence="11" id="KW-0694">RNA-binding</keyword>
<keyword evidence="16" id="KW-1185">Reference proteome</keyword>